<sequence length="63" mass="7282">MLYRIIVKGVLDLSERQIGGRRQRPIRSKDCGRRRPVATGSCWRQEGFARVLVADSRELINLE</sequence>
<reference evidence="1" key="1">
    <citation type="submission" date="2022-05" db="EMBL/GenBank/DDBJ databases">
        <title>The Musa troglodytarum L. genome provides insights into the mechanism of non-climacteric behaviour and enrichment of carotenoids.</title>
        <authorList>
            <person name="Wang J."/>
        </authorList>
    </citation>
    <scope>NUCLEOTIDE SEQUENCE</scope>
    <source>
        <tissue evidence="1">Leaf</tissue>
    </source>
</reference>
<evidence type="ECO:0000313" key="1">
    <source>
        <dbReference type="EMBL" id="URD99690.1"/>
    </source>
</evidence>
<proteinExistence type="predicted"/>
<protein>
    <submittedName>
        <fullName evidence="1">Uncharacterized protein</fullName>
    </submittedName>
</protein>
<evidence type="ECO:0000313" key="2">
    <source>
        <dbReference type="Proteomes" id="UP001055439"/>
    </source>
</evidence>
<keyword evidence="2" id="KW-1185">Reference proteome</keyword>
<dbReference type="EMBL" id="CP097506">
    <property type="protein sequence ID" value="URD99690.1"/>
    <property type="molecule type" value="Genomic_DNA"/>
</dbReference>
<accession>A0A9E7JZS0</accession>
<organism evidence="1 2">
    <name type="scientific">Musa troglodytarum</name>
    <name type="common">fe'i banana</name>
    <dbReference type="NCBI Taxonomy" id="320322"/>
    <lineage>
        <taxon>Eukaryota</taxon>
        <taxon>Viridiplantae</taxon>
        <taxon>Streptophyta</taxon>
        <taxon>Embryophyta</taxon>
        <taxon>Tracheophyta</taxon>
        <taxon>Spermatophyta</taxon>
        <taxon>Magnoliopsida</taxon>
        <taxon>Liliopsida</taxon>
        <taxon>Zingiberales</taxon>
        <taxon>Musaceae</taxon>
        <taxon>Musa</taxon>
    </lineage>
</organism>
<gene>
    <name evidence="1" type="ORF">MUK42_37719</name>
</gene>
<dbReference type="AlphaFoldDB" id="A0A9E7JZS0"/>
<name>A0A9E7JZS0_9LILI</name>
<dbReference type="Proteomes" id="UP001055439">
    <property type="component" value="Chromosome 4"/>
</dbReference>